<dbReference type="EMBL" id="UYRU01070967">
    <property type="protein sequence ID" value="VDN20469.1"/>
    <property type="molecule type" value="Genomic_DNA"/>
</dbReference>
<name>A0A3P7PL53_DIBLA</name>
<protein>
    <submittedName>
        <fullName evidence="1">Uncharacterized protein</fullName>
    </submittedName>
</protein>
<keyword evidence="2" id="KW-1185">Reference proteome</keyword>
<sequence>MVPKDSPFADPTASLRRFADPRLQQLIERYDIHENSFHLHVNLVETHFCEDPLQSKPISSQIAAFGSVRVTLHNLNFSHYPLHLRSACNFDGSLVLTNPCVVGCYILQIHGCSQS</sequence>
<dbReference type="AlphaFoldDB" id="A0A3P7PL53"/>
<evidence type="ECO:0000313" key="2">
    <source>
        <dbReference type="Proteomes" id="UP000281553"/>
    </source>
</evidence>
<organism evidence="1 2">
    <name type="scientific">Dibothriocephalus latus</name>
    <name type="common">Fish tapeworm</name>
    <name type="synonym">Diphyllobothrium latum</name>
    <dbReference type="NCBI Taxonomy" id="60516"/>
    <lineage>
        <taxon>Eukaryota</taxon>
        <taxon>Metazoa</taxon>
        <taxon>Spiralia</taxon>
        <taxon>Lophotrochozoa</taxon>
        <taxon>Platyhelminthes</taxon>
        <taxon>Cestoda</taxon>
        <taxon>Eucestoda</taxon>
        <taxon>Diphyllobothriidea</taxon>
        <taxon>Diphyllobothriidae</taxon>
        <taxon>Dibothriocephalus</taxon>
    </lineage>
</organism>
<proteinExistence type="predicted"/>
<dbReference type="OrthoDB" id="43807at2759"/>
<dbReference type="Proteomes" id="UP000281553">
    <property type="component" value="Unassembled WGS sequence"/>
</dbReference>
<accession>A0A3P7PL53</accession>
<dbReference type="Pfam" id="PF24917">
    <property type="entry name" value="BLTP3A_B"/>
    <property type="match status" value="1"/>
</dbReference>
<gene>
    <name evidence="1" type="ORF">DILT_LOCUS13626</name>
</gene>
<evidence type="ECO:0000313" key="1">
    <source>
        <dbReference type="EMBL" id="VDN20469.1"/>
    </source>
</evidence>
<reference evidence="1 2" key="1">
    <citation type="submission" date="2018-11" db="EMBL/GenBank/DDBJ databases">
        <authorList>
            <consortium name="Pathogen Informatics"/>
        </authorList>
    </citation>
    <scope>NUCLEOTIDE SEQUENCE [LARGE SCALE GENOMIC DNA]</scope>
</reference>
<dbReference type="InterPro" id="IPR026728">
    <property type="entry name" value="BLTP3A/B"/>
</dbReference>